<comment type="caution">
    <text evidence="1">The sequence shown here is derived from an EMBL/GenBank/DDBJ whole genome shotgun (WGS) entry which is preliminary data.</text>
</comment>
<protein>
    <submittedName>
        <fullName evidence="1">Uncharacterized protein</fullName>
    </submittedName>
</protein>
<evidence type="ECO:0000313" key="1">
    <source>
        <dbReference type="EMBL" id="MBC8360934.1"/>
    </source>
</evidence>
<evidence type="ECO:0000313" key="2">
    <source>
        <dbReference type="Proteomes" id="UP000603434"/>
    </source>
</evidence>
<accession>A0A8J6NRC6</accession>
<dbReference type="AlphaFoldDB" id="A0A8J6NRC6"/>
<gene>
    <name evidence="1" type="ORF">H8E23_06020</name>
</gene>
<organism evidence="1 2">
    <name type="scientific">Candidatus Desulfatibia profunda</name>
    <dbReference type="NCBI Taxonomy" id="2841695"/>
    <lineage>
        <taxon>Bacteria</taxon>
        <taxon>Pseudomonadati</taxon>
        <taxon>Thermodesulfobacteriota</taxon>
        <taxon>Desulfobacteria</taxon>
        <taxon>Desulfobacterales</taxon>
        <taxon>Desulfobacterales incertae sedis</taxon>
        <taxon>Candidatus Desulfatibia</taxon>
    </lineage>
</organism>
<dbReference type="EMBL" id="JACNJH010000113">
    <property type="protein sequence ID" value="MBC8360934.1"/>
    <property type="molecule type" value="Genomic_DNA"/>
</dbReference>
<proteinExistence type="predicted"/>
<reference evidence="1 2" key="1">
    <citation type="submission" date="2020-08" db="EMBL/GenBank/DDBJ databases">
        <title>Bridging the membrane lipid divide: bacteria of the FCB group superphylum have the potential to synthesize archaeal ether lipids.</title>
        <authorList>
            <person name="Villanueva L."/>
            <person name="Von Meijenfeldt F.A.B."/>
            <person name="Westbye A.B."/>
            <person name="Yadav S."/>
            <person name="Hopmans E.C."/>
            <person name="Dutilh B.E."/>
            <person name="Sinninghe Damste J.S."/>
        </authorList>
    </citation>
    <scope>NUCLEOTIDE SEQUENCE [LARGE SCALE GENOMIC DNA]</scope>
    <source>
        <strain evidence="1">NIOZ-UU30</strain>
    </source>
</reference>
<name>A0A8J6NRC6_9BACT</name>
<sequence>MATNKDPFVYSRNKDGKPVMFKGLVQAGSTQAIKRGELCTWNETTGYFIPVNAVADHRYWLAIAAEEQKASGRHELTAIRYIDFYALHPNDIFEFALAAAAAIAYGDPYTLTASDSQKLTAAAGAFAVAISVGDGNYPQEEDTTLRNQSYGLFSFNPAVTWWGNRMSQEVRGGRKVIAVAATETLKESDMYNSLILISGTTVVTLPAVKPGMDAVFISADGADQSIDPNSADKIRLDGALLDDGDKISQTTIGYYCNLITENADGFCCIAPVGTWTDGS</sequence>
<dbReference type="Proteomes" id="UP000603434">
    <property type="component" value="Unassembled WGS sequence"/>
</dbReference>